<keyword evidence="1" id="KW-0472">Membrane</keyword>
<keyword evidence="1" id="KW-1133">Transmembrane helix</keyword>
<evidence type="ECO:0000313" key="2">
    <source>
        <dbReference type="EMBL" id="MCH7324048.1"/>
    </source>
</evidence>
<keyword evidence="1" id="KW-0812">Transmembrane</keyword>
<feature type="transmembrane region" description="Helical" evidence="1">
    <location>
        <begin position="34"/>
        <end position="52"/>
    </location>
</feature>
<sequence>MRYIVIAMCFVFLFLFFMNKEARGKVIEYLAWFWFKFAAVIALLFVINYIFSFVKWGVQLPINLFSVATITILGLPGIICVSFLMIMKKI</sequence>
<reference evidence="2 3" key="1">
    <citation type="submission" date="2022-03" db="EMBL/GenBank/DDBJ databases">
        <authorList>
            <person name="Jo J.-H."/>
            <person name="Im W.-T."/>
        </authorList>
    </citation>
    <scope>NUCLEOTIDE SEQUENCE [LARGE SCALE GENOMIC DNA]</scope>
    <source>
        <strain evidence="2 3">MA9</strain>
    </source>
</reference>
<proteinExistence type="predicted"/>
<evidence type="ECO:0000256" key="1">
    <source>
        <dbReference type="SAM" id="Phobius"/>
    </source>
</evidence>
<protein>
    <submittedName>
        <fullName evidence="2">Pro-sigmaK processing inhibitor BofA family protein</fullName>
    </submittedName>
</protein>
<dbReference type="RefSeq" id="WP_241371207.1">
    <property type="nucleotide sequence ID" value="NZ_JAKZFC010000016.1"/>
</dbReference>
<feature type="transmembrane region" description="Helical" evidence="1">
    <location>
        <begin position="64"/>
        <end position="87"/>
    </location>
</feature>
<organism evidence="2 3">
    <name type="scientific">Solibacillus palustris</name>
    <dbReference type="NCBI Taxonomy" id="2908203"/>
    <lineage>
        <taxon>Bacteria</taxon>
        <taxon>Bacillati</taxon>
        <taxon>Bacillota</taxon>
        <taxon>Bacilli</taxon>
        <taxon>Bacillales</taxon>
        <taxon>Caryophanaceae</taxon>
        <taxon>Solibacillus</taxon>
    </lineage>
</organism>
<keyword evidence="3" id="KW-1185">Reference proteome</keyword>
<comment type="caution">
    <text evidence="2">The sequence shown here is derived from an EMBL/GenBank/DDBJ whole genome shotgun (WGS) entry which is preliminary data.</text>
</comment>
<dbReference type="InterPro" id="IPR010001">
    <property type="entry name" value="BofA"/>
</dbReference>
<name>A0ABS9UI71_9BACL</name>
<gene>
    <name evidence="2" type="ORF">LZ480_19495</name>
</gene>
<dbReference type="Proteomes" id="UP001316087">
    <property type="component" value="Unassembled WGS sequence"/>
</dbReference>
<accession>A0ABS9UI71</accession>
<evidence type="ECO:0000313" key="3">
    <source>
        <dbReference type="Proteomes" id="UP001316087"/>
    </source>
</evidence>
<dbReference type="Pfam" id="PF07441">
    <property type="entry name" value="BofA"/>
    <property type="match status" value="1"/>
</dbReference>
<dbReference type="EMBL" id="JAKZFC010000016">
    <property type="protein sequence ID" value="MCH7324048.1"/>
    <property type="molecule type" value="Genomic_DNA"/>
</dbReference>